<evidence type="ECO:0000313" key="2">
    <source>
        <dbReference type="EMBL" id="MDD9327036.1"/>
    </source>
</evidence>
<evidence type="ECO:0000313" key="3">
    <source>
        <dbReference type="EMBL" id="WWY03437.1"/>
    </source>
</evidence>
<sequence>MSETYCAFCHALPENSDNPNRRYHDCEYGFPLADDNALFGRLLLEINQAGLSWTTILNKQAAFQTAYSGFDIAAVAAYGAADRERLLADAGIVRNRLKIDAAVYNARQILLLQREYGSFQNWLDAHHPQDLVQWVKLFKSRFKFVGREIVNEFLMSTGYLPGAHTVDCPVYAEVLRHQPKWHQA</sequence>
<dbReference type="GO" id="GO:0008725">
    <property type="term" value="F:DNA-3-methyladenine glycosylase activity"/>
    <property type="evidence" value="ECO:0007669"/>
    <property type="project" value="InterPro"/>
</dbReference>
<organism evidence="2">
    <name type="scientific">Neisseria leonii</name>
    <dbReference type="NCBI Taxonomy" id="2995413"/>
    <lineage>
        <taxon>Bacteria</taxon>
        <taxon>Pseudomonadati</taxon>
        <taxon>Pseudomonadota</taxon>
        <taxon>Betaproteobacteria</taxon>
        <taxon>Neisseriales</taxon>
        <taxon>Neisseriaceae</taxon>
        <taxon>Neisseria</taxon>
    </lineage>
</organism>
<dbReference type="PANTHER" id="PTHR30037">
    <property type="entry name" value="DNA-3-METHYLADENINE GLYCOSYLASE 1"/>
    <property type="match status" value="1"/>
</dbReference>
<evidence type="ECO:0000256" key="1">
    <source>
        <dbReference type="PIRSR" id="PIRSR605019-1"/>
    </source>
</evidence>
<name>A0A9X4E0B3_9NEIS</name>
<dbReference type="EMBL" id="CP146598">
    <property type="protein sequence ID" value="WWY03437.1"/>
    <property type="molecule type" value="Genomic_DNA"/>
</dbReference>
<dbReference type="InterPro" id="IPR052891">
    <property type="entry name" value="DNA-3mA_glycosylase"/>
</dbReference>
<reference evidence="3" key="2">
    <citation type="submission" date="2024-02" db="EMBL/GenBank/DDBJ databases">
        <title>Neisseria leonii sp. nov.</title>
        <authorList>
            <person name="Boutroux M."/>
            <person name="Favre-Rochex S."/>
            <person name="Gorgette O."/>
            <person name="Touak G."/>
            <person name="Muhle E."/>
            <person name="Chesneau O."/>
            <person name="Clermont D."/>
            <person name="Rahi P."/>
        </authorList>
    </citation>
    <scope>NUCLEOTIDE SEQUENCE</scope>
    <source>
        <strain evidence="3">51.81</strain>
    </source>
</reference>
<dbReference type="Proteomes" id="UP001149607">
    <property type="component" value="Chromosome"/>
</dbReference>
<dbReference type="Pfam" id="PF03352">
    <property type="entry name" value="Adenine_glyco"/>
    <property type="match status" value="1"/>
</dbReference>
<dbReference type="EMBL" id="JAPQFL010000001">
    <property type="protein sequence ID" value="MDD9327036.1"/>
    <property type="molecule type" value="Genomic_DNA"/>
</dbReference>
<dbReference type="Gene3D" id="1.10.340.30">
    <property type="entry name" value="Hypothetical protein, domain 2"/>
    <property type="match status" value="1"/>
</dbReference>
<dbReference type="InterPro" id="IPR005019">
    <property type="entry name" value="Adenine_glyco"/>
</dbReference>
<dbReference type="AlphaFoldDB" id="A0A9X4E0B3"/>
<feature type="binding site" evidence="1">
    <location>
        <position position="168"/>
    </location>
    <ligand>
        <name>Zn(2+)</name>
        <dbReference type="ChEBI" id="CHEBI:29105"/>
    </ligand>
</feature>
<dbReference type="RefSeq" id="WP_274584334.1">
    <property type="nucleotide sequence ID" value="NZ_CP145811.1"/>
</dbReference>
<feature type="binding site" evidence="1">
    <location>
        <position position="24"/>
    </location>
    <ligand>
        <name>Zn(2+)</name>
        <dbReference type="ChEBI" id="CHEBI:29105"/>
    </ligand>
</feature>
<feature type="binding site" evidence="1">
    <location>
        <position position="164"/>
    </location>
    <ligand>
        <name>Zn(2+)</name>
        <dbReference type="ChEBI" id="CHEBI:29105"/>
    </ligand>
</feature>
<accession>A0A9X4E0B3</accession>
<dbReference type="PANTHER" id="PTHR30037:SF4">
    <property type="entry name" value="DNA-3-METHYLADENINE GLYCOSYLASE I"/>
    <property type="match status" value="1"/>
</dbReference>
<keyword evidence="4" id="KW-1185">Reference proteome</keyword>
<dbReference type="InterPro" id="IPR011257">
    <property type="entry name" value="DNA_glycosylase"/>
</dbReference>
<gene>
    <name evidence="2" type="ORF">ORY91_000415</name>
    <name evidence="3" type="ORF">V9W64_01445</name>
</gene>
<protein>
    <submittedName>
        <fullName evidence="2">DNA-3-methyladenine glycosylase I</fullName>
    </submittedName>
</protein>
<evidence type="ECO:0000313" key="4">
    <source>
        <dbReference type="Proteomes" id="UP001149607"/>
    </source>
</evidence>
<keyword evidence="1" id="KW-0862">Zinc</keyword>
<dbReference type="GO" id="GO:0006284">
    <property type="term" value="P:base-excision repair"/>
    <property type="evidence" value="ECO:0007669"/>
    <property type="project" value="InterPro"/>
</dbReference>
<dbReference type="SUPFAM" id="SSF48150">
    <property type="entry name" value="DNA-glycosylase"/>
    <property type="match status" value="1"/>
</dbReference>
<dbReference type="GO" id="GO:0046872">
    <property type="term" value="F:metal ion binding"/>
    <property type="evidence" value="ECO:0007669"/>
    <property type="project" value="UniProtKB-KW"/>
</dbReference>
<proteinExistence type="predicted"/>
<reference evidence="2" key="1">
    <citation type="submission" date="2022-10" db="EMBL/GenBank/DDBJ databases">
        <authorList>
            <person name="Boutroux M."/>
        </authorList>
    </citation>
    <scope>NUCLEOTIDE SEQUENCE</scope>
    <source>
        <strain evidence="2">51.81</strain>
    </source>
</reference>
<keyword evidence="1" id="KW-0479">Metal-binding</keyword>